<keyword evidence="9 13" id="KW-0472">Membrane</keyword>
<proteinExistence type="inferred from homology"/>
<dbReference type="Proteomes" id="UP001162164">
    <property type="component" value="Unassembled WGS sequence"/>
</dbReference>
<name>A0ABQ9J1Y5_9CUCU</name>
<evidence type="ECO:0000256" key="9">
    <source>
        <dbReference type="ARBA" id="ARBA00023136"/>
    </source>
</evidence>
<evidence type="ECO:0000256" key="13">
    <source>
        <dbReference type="SAM" id="Phobius"/>
    </source>
</evidence>
<evidence type="ECO:0000256" key="3">
    <source>
        <dbReference type="ARBA" id="ARBA00022448"/>
    </source>
</evidence>
<evidence type="ECO:0000256" key="4">
    <source>
        <dbReference type="ARBA" id="ARBA00022461"/>
    </source>
</evidence>
<evidence type="ECO:0000256" key="12">
    <source>
        <dbReference type="RuleBase" id="RU000679"/>
    </source>
</evidence>
<dbReference type="PANTHER" id="PTHR11690:SF288">
    <property type="entry name" value="AMILORIDE-SENSITIVE NA+ CHANNEL-RELATED"/>
    <property type="match status" value="1"/>
</dbReference>
<feature type="non-terminal residue" evidence="14">
    <location>
        <position position="175"/>
    </location>
</feature>
<organism evidence="14 15">
    <name type="scientific">Molorchus minor</name>
    <dbReference type="NCBI Taxonomy" id="1323400"/>
    <lineage>
        <taxon>Eukaryota</taxon>
        <taxon>Metazoa</taxon>
        <taxon>Ecdysozoa</taxon>
        <taxon>Arthropoda</taxon>
        <taxon>Hexapoda</taxon>
        <taxon>Insecta</taxon>
        <taxon>Pterygota</taxon>
        <taxon>Neoptera</taxon>
        <taxon>Endopterygota</taxon>
        <taxon>Coleoptera</taxon>
        <taxon>Polyphaga</taxon>
        <taxon>Cucujiformia</taxon>
        <taxon>Chrysomeloidea</taxon>
        <taxon>Cerambycidae</taxon>
        <taxon>Lamiinae</taxon>
        <taxon>Monochamini</taxon>
        <taxon>Molorchus</taxon>
    </lineage>
</organism>
<keyword evidence="6 13" id="KW-1133">Transmembrane helix</keyword>
<keyword evidence="10 12" id="KW-0739">Sodium transport</keyword>
<keyword evidence="3 12" id="KW-0813">Transport</keyword>
<keyword evidence="11 12" id="KW-0407">Ion channel</keyword>
<keyword evidence="7" id="KW-0915">Sodium</keyword>
<dbReference type="EMBL" id="JAPWTJ010001586">
    <property type="protein sequence ID" value="KAJ8970718.1"/>
    <property type="molecule type" value="Genomic_DNA"/>
</dbReference>
<dbReference type="PANTHER" id="PTHR11690">
    <property type="entry name" value="AMILORIDE-SENSITIVE SODIUM CHANNEL-RELATED"/>
    <property type="match status" value="1"/>
</dbReference>
<comment type="subcellular location">
    <subcellularLocation>
        <location evidence="1">Membrane</location>
        <topology evidence="1">Multi-pass membrane protein</topology>
    </subcellularLocation>
</comment>
<feature type="non-terminal residue" evidence="14">
    <location>
        <position position="1"/>
    </location>
</feature>
<evidence type="ECO:0000256" key="5">
    <source>
        <dbReference type="ARBA" id="ARBA00022692"/>
    </source>
</evidence>
<evidence type="ECO:0000313" key="14">
    <source>
        <dbReference type="EMBL" id="KAJ8970718.1"/>
    </source>
</evidence>
<dbReference type="Pfam" id="PF00858">
    <property type="entry name" value="ASC"/>
    <property type="match status" value="1"/>
</dbReference>
<accession>A0ABQ9J1Y5</accession>
<comment type="similarity">
    <text evidence="2 12">Belongs to the amiloride-sensitive sodium channel (TC 1.A.6) family.</text>
</comment>
<dbReference type="Gene3D" id="1.10.287.770">
    <property type="entry name" value="YojJ-like"/>
    <property type="match status" value="1"/>
</dbReference>
<keyword evidence="4 12" id="KW-0894">Sodium channel</keyword>
<evidence type="ECO:0000256" key="6">
    <source>
        <dbReference type="ARBA" id="ARBA00022989"/>
    </source>
</evidence>
<dbReference type="InterPro" id="IPR001873">
    <property type="entry name" value="ENaC"/>
</dbReference>
<sequence length="175" mass="20074">YFIEEEVESGIGFTDGAQFSKAGCDCLPSCTSLVYNSEISQTDFNWRKFQKAFVKTLKLNIQGGTRTFTGAMRLRVLTSYTIHIIVNQKKKQELQTKTILQLTRLTIFFKESQFITEERNELFGLSDFIAYCGGILGLITGFSALSLVEIVYYFFLRLIYNIRTYGTHYWSGSPK</sequence>
<evidence type="ECO:0000313" key="15">
    <source>
        <dbReference type="Proteomes" id="UP001162164"/>
    </source>
</evidence>
<gene>
    <name evidence="14" type="ORF">NQ317_018752</name>
</gene>
<evidence type="ECO:0000256" key="1">
    <source>
        <dbReference type="ARBA" id="ARBA00004141"/>
    </source>
</evidence>
<keyword evidence="8 12" id="KW-0406">Ion transport</keyword>
<feature type="transmembrane region" description="Helical" evidence="13">
    <location>
        <begin position="128"/>
        <end position="155"/>
    </location>
</feature>
<evidence type="ECO:0000256" key="11">
    <source>
        <dbReference type="ARBA" id="ARBA00023303"/>
    </source>
</evidence>
<evidence type="ECO:0000256" key="7">
    <source>
        <dbReference type="ARBA" id="ARBA00023053"/>
    </source>
</evidence>
<keyword evidence="15" id="KW-1185">Reference proteome</keyword>
<evidence type="ECO:0000256" key="10">
    <source>
        <dbReference type="ARBA" id="ARBA00023201"/>
    </source>
</evidence>
<comment type="caution">
    <text evidence="14">The sequence shown here is derived from an EMBL/GenBank/DDBJ whole genome shotgun (WGS) entry which is preliminary data.</text>
</comment>
<keyword evidence="5 12" id="KW-0812">Transmembrane</keyword>
<evidence type="ECO:0000256" key="2">
    <source>
        <dbReference type="ARBA" id="ARBA00007193"/>
    </source>
</evidence>
<protein>
    <submittedName>
        <fullName evidence="14">Uncharacterized protein</fullName>
    </submittedName>
</protein>
<reference evidence="14" key="1">
    <citation type="journal article" date="2023" name="Insect Mol. Biol.">
        <title>Genome sequencing provides insights into the evolution of gene families encoding plant cell wall-degrading enzymes in longhorned beetles.</title>
        <authorList>
            <person name="Shin N.R."/>
            <person name="Okamura Y."/>
            <person name="Kirsch R."/>
            <person name="Pauchet Y."/>
        </authorList>
    </citation>
    <scope>NUCLEOTIDE SEQUENCE</scope>
    <source>
        <strain evidence="14">MMC_N1</strain>
    </source>
</reference>
<evidence type="ECO:0000256" key="8">
    <source>
        <dbReference type="ARBA" id="ARBA00023065"/>
    </source>
</evidence>